<sequence length="122" mass="12582">MSTASERDLAAGVEAAVRAVPGVSTVFQTGGSASKAVEAGGRLLGIRDRDAPLVRVEDTADGTRVEVAIGVRASAAATAHRVRAAIEGVLSRERRPAAGVRITVVHIDEHPPAAAVQRSARR</sequence>
<proteinExistence type="predicted"/>
<dbReference type="AlphaFoldDB" id="A0A939MMW9"/>
<comment type="caution">
    <text evidence="1">The sequence shown here is derived from an EMBL/GenBank/DDBJ whole genome shotgun (WGS) entry which is preliminary data.</text>
</comment>
<reference evidence="1" key="1">
    <citation type="submission" date="2021-03" db="EMBL/GenBank/DDBJ databases">
        <title>Leucobacter chromiisoli sp. nov., isolated from chromium-containing soil of chemical plant.</title>
        <authorList>
            <person name="Xu Z."/>
        </authorList>
    </citation>
    <scope>NUCLEOTIDE SEQUENCE</scope>
    <source>
        <strain evidence="1">S27</strain>
    </source>
</reference>
<name>A0A939MMW9_9MICO</name>
<dbReference type="RefSeq" id="WP_208097482.1">
    <property type="nucleotide sequence ID" value="NZ_JAGDYM010000007.1"/>
</dbReference>
<evidence type="ECO:0000313" key="1">
    <source>
        <dbReference type="EMBL" id="MBO1901727.1"/>
    </source>
</evidence>
<evidence type="ECO:0000313" key="2">
    <source>
        <dbReference type="Proteomes" id="UP000664382"/>
    </source>
</evidence>
<dbReference type="Proteomes" id="UP000664382">
    <property type="component" value="Unassembled WGS sequence"/>
</dbReference>
<accession>A0A939MMW9</accession>
<organism evidence="1 2">
    <name type="scientific">Leucobacter weissii</name>
    <dbReference type="NCBI Taxonomy" id="1983706"/>
    <lineage>
        <taxon>Bacteria</taxon>
        <taxon>Bacillati</taxon>
        <taxon>Actinomycetota</taxon>
        <taxon>Actinomycetes</taxon>
        <taxon>Micrococcales</taxon>
        <taxon>Microbacteriaceae</taxon>
        <taxon>Leucobacter</taxon>
    </lineage>
</organism>
<keyword evidence="2" id="KW-1185">Reference proteome</keyword>
<gene>
    <name evidence="1" type="ORF">J4H92_07145</name>
</gene>
<protein>
    <submittedName>
        <fullName evidence="1">Uncharacterized protein</fullName>
    </submittedName>
</protein>
<dbReference type="EMBL" id="JAGDYM010000007">
    <property type="protein sequence ID" value="MBO1901727.1"/>
    <property type="molecule type" value="Genomic_DNA"/>
</dbReference>